<feature type="domain" description="Kri1-like C-terminal" evidence="3">
    <location>
        <begin position="579"/>
        <end position="661"/>
    </location>
</feature>
<evidence type="ECO:0000256" key="1">
    <source>
        <dbReference type="ARBA" id="ARBA00007473"/>
    </source>
</evidence>
<feature type="compositionally biased region" description="Basic and acidic residues" evidence="2">
    <location>
        <begin position="256"/>
        <end position="266"/>
    </location>
</feature>
<feature type="region of interest" description="Disordered" evidence="2">
    <location>
        <begin position="642"/>
        <end position="800"/>
    </location>
</feature>
<feature type="compositionally biased region" description="Acidic residues" evidence="2">
    <location>
        <begin position="543"/>
        <end position="554"/>
    </location>
</feature>
<proteinExistence type="inferred from homology"/>
<evidence type="ECO:0000256" key="2">
    <source>
        <dbReference type="SAM" id="MobiDB-lite"/>
    </source>
</evidence>
<organism evidence="4 5">
    <name type="scientific">Crepidotus variabilis</name>
    <dbReference type="NCBI Taxonomy" id="179855"/>
    <lineage>
        <taxon>Eukaryota</taxon>
        <taxon>Fungi</taxon>
        <taxon>Dikarya</taxon>
        <taxon>Basidiomycota</taxon>
        <taxon>Agaricomycotina</taxon>
        <taxon>Agaricomycetes</taxon>
        <taxon>Agaricomycetidae</taxon>
        <taxon>Agaricales</taxon>
        <taxon>Agaricineae</taxon>
        <taxon>Crepidotaceae</taxon>
        <taxon>Crepidotus</taxon>
    </lineage>
</organism>
<feature type="compositionally biased region" description="Acidic residues" evidence="2">
    <location>
        <begin position="48"/>
        <end position="72"/>
    </location>
</feature>
<feature type="compositionally biased region" description="Basic and acidic residues" evidence="2">
    <location>
        <begin position="369"/>
        <end position="396"/>
    </location>
</feature>
<reference evidence="4" key="1">
    <citation type="submission" date="2020-11" db="EMBL/GenBank/DDBJ databases">
        <authorList>
            <consortium name="DOE Joint Genome Institute"/>
            <person name="Ahrendt S."/>
            <person name="Riley R."/>
            <person name="Andreopoulos W."/>
            <person name="Labutti K."/>
            <person name="Pangilinan J."/>
            <person name="Ruiz-Duenas F.J."/>
            <person name="Barrasa J.M."/>
            <person name="Sanchez-Garcia M."/>
            <person name="Camarero S."/>
            <person name="Miyauchi S."/>
            <person name="Serrano A."/>
            <person name="Linde D."/>
            <person name="Babiker R."/>
            <person name="Drula E."/>
            <person name="Ayuso-Fernandez I."/>
            <person name="Pacheco R."/>
            <person name="Padilla G."/>
            <person name="Ferreira P."/>
            <person name="Barriuso J."/>
            <person name="Kellner H."/>
            <person name="Castanera R."/>
            <person name="Alfaro M."/>
            <person name="Ramirez L."/>
            <person name="Pisabarro A.G."/>
            <person name="Kuo A."/>
            <person name="Tritt A."/>
            <person name="Lipzen A."/>
            <person name="He G."/>
            <person name="Yan M."/>
            <person name="Ng V."/>
            <person name="Cullen D."/>
            <person name="Martin F."/>
            <person name="Rosso M.-N."/>
            <person name="Henrissat B."/>
            <person name="Hibbett D."/>
            <person name="Martinez A.T."/>
            <person name="Grigoriev I.V."/>
        </authorList>
    </citation>
    <scope>NUCLEOTIDE SEQUENCE</scope>
    <source>
        <strain evidence="4">CBS 506.95</strain>
    </source>
</reference>
<feature type="compositionally biased region" description="Basic and acidic residues" evidence="2">
    <location>
        <begin position="229"/>
        <end position="245"/>
    </location>
</feature>
<dbReference type="GO" id="GO:0030686">
    <property type="term" value="C:90S preribosome"/>
    <property type="evidence" value="ECO:0007669"/>
    <property type="project" value="TreeGrafter"/>
</dbReference>
<feature type="compositionally biased region" description="Basic and acidic residues" evidence="2">
    <location>
        <begin position="791"/>
        <end position="800"/>
    </location>
</feature>
<sequence>MNELFSGDEDHSKGVQFTINEHYAKAFEYRKEREELEKLKAKYGSDYDPNDSEPEFSTDSESAESEDEDGEELTPAVDVAILRTLARIKKKDPGIYDSRKDIFGEEQEKISSVPTINPVLTVKDKVKPVTLRQAKLDSVLRGSRSPSPSAEADQLTHVQEQEKLRKETIAVFHDAVPDTEGDDFLIPRSKTKDELEREEEEYRAFLEREVGDLNELVTIDASPEILQADNEHLSASADERLPGESKKKKKKTKSSPNDKGKKTKSEEDQEFLMNYILNRGWVDHSERHVPTYNEITVGSSSKDKQKTKKLSKTNEEVEEENAKSDLDALSDASFDSLASHFEASYNHRFEEPDAAVIPAYPRNIASTVRRSDTVRKDARERKKQRKEEEIEKKKEEVRRLKALKMREVRRKLELIGREAGLKGSKGKGKNKATEDEDDGVVDEALKDLDLDGEWDPAKHDLQMAGLFERDETFFEPQHDENEEAADEEGLQFDEDGKPVWHDDIDLGDIPISDDDAFGVDEKAHKKEKKKELKRLKKQREQYQDDEGVDIDAMDADAPMNEGLEDEEWDGTEEMRKRVLDKYMDEIYGLEFNDMIGDLPTRFKYMPTEPTTYSLTPAEILMASDKELNEYMSVKKYAPYRLDKQDKHRYSKKNQDKLRELKGKLVERGGGRADFGRRDDNHGAGEGEAKQKKRKGKKERMKMKAVSGDQGVDSEQPLQDLAGEVKSLADEPTKTPSDDIRPKKRKRDISDDTGIPRPLGASGVQVEATDRGGAESDDGLKKKRKRKHKKKDGVIGDVHAE</sequence>
<dbReference type="PANTHER" id="PTHR14490:SF5">
    <property type="entry name" value="PROTEIN KRI1 HOMOLOG"/>
    <property type="match status" value="1"/>
</dbReference>
<dbReference type="Proteomes" id="UP000807306">
    <property type="component" value="Unassembled WGS sequence"/>
</dbReference>
<name>A0A9P6E743_9AGAR</name>
<feature type="region of interest" description="Disordered" evidence="2">
    <location>
        <begin position="180"/>
        <end position="199"/>
    </location>
</feature>
<feature type="compositionally biased region" description="Basic residues" evidence="2">
    <location>
        <begin position="780"/>
        <end position="790"/>
    </location>
</feature>
<dbReference type="AlphaFoldDB" id="A0A9P6E743"/>
<dbReference type="GO" id="GO:0000447">
    <property type="term" value="P:endonucleolytic cleavage in ITS1 to separate SSU-rRNA from 5.8S rRNA and LSU-rRNA from tricistronic rRNA transcript (SSU-rRNA, 5.8S rRNA, LSU-rRNA)"/>
    <property type="evidence" value="ECO:0007669"/>
    <property type="project" value="TreeGrafter"/>
</dbReference>
<feature type="compositionally biased region" description="Basic and acidic residues" evidence="2">
    <location>
        <begin position="494"/>
        <end position="504"/>
    </location>
</feature>
<dbReference type="PANTHER" id="PTHR14490">
    <property type="entry name" value="ZINC FINGER, ZZ TYPE"/>
    <property type="match status" value="1"/>
</dbReference>
<evidence type="ECO:0000259" key="3">
    <source>
        <dbReference type="Pfam" id="PF12936"/>
    </source>
</evidence>
<comment type="similarity">
    <text evidence="1">Belongs to the KRI1 family.</text>
</comment>
<dbReference type="GO" id="GO:0005730">
    <property type="term" value="C:nucleolus"/>
    <property type="evidence" value="ECO:0007669"/>
    <property type="project" value="TreeGrafter"/>
</dbReference>
<feature type="compositionally biased region" description="Basic residues" evidence="2">
    <location>
        <begin position="525"/>
        <end position="537"/>
    </location>
</feature>
<feature type="region of interest" description="Disordered" evidence="2">
    <location>
        <begin position="138"/>
        <end position="160"/>
    </location>
</feature>
<dbReference type="OrthoDB" id="10252032at2759"/>
<feature type="compositionally biased region" description="Acidic residues" evidence="2">
    <location>
        <begin position="480"/>
        <end position="493"/>
    </location>
</feature>
<feature type="region of interest" description="Disordered" evidence="2">
    <location>
        <begin position="40"/>
        <end position="76"/>
    </location>
</feature>
<feature type="compositionally biased region" description="Basic and acidic residues" evidence="2">
    <location>
        <begin position="190"/>
        <end position="199"/>
    </location>
</feature>
<gene>
    <name evidence="4" type="ORF">CPB83DRAFT_862234</name>
</gene>
<dbReference type="EMBL" id="MU157909">
    <property type="protein sequence ID" value="KAF9523871.1"/>
    <property type="molecule type" value="Genomic_DNA"/>
</dbReference>
<feature type="compositionally biased region" description="Basic and acidic residues" evidence="2">
    <location>
        <begin position="767"/>
        <end position="779"/>
    </location>
</feature>
<dbReference type="InterPro" id="IPR018034">
    <property type="entry name" value="Kri1"/>
</dbReference>
<accession>A0A9P6E743</accession>
<feature type="region of interest" description="Disordered" evidence="2">
    <location>
        <begin position="368"/>
        <end position="396"/>
    </location>
</feature>
<comment type="caution">
    <text evidence="4">The sequence shown here is derived from an EMBL/GenBank/DDBJ whole genome shotgun (WGS) entry which is preliminary data.</text>
</comment>
<feature type="region of interest" description="Disordered" evidence="2">
    <location>
        <begin position="227"/>
        <end position="268"/>
    </location>
</feature>
<feature type="compositionally biased region" description="Basic and acidic residues" evidence="2">
    <location>
        <begin position="726"/>
        <end position="740"/>
    </location>
</feature>
<feature type="region of interest" description="Disordered" evidence="2">
    <location>
        <begin position="419"/>
        <end position="440"/>
    </location>
</feature>
<dbReference type="Pfam" id="PF05178">
    <property type="entry name" value="Kri1"/>
    <property type="match status" value="1"/>
</dbReference>
<dbReference type="Pfam" id="PF12936">
    <property type="entry name" value="Kri1_C"/>
    <property type="match status" value="1"/>
</dbReference>
<keyword evidence="5" id="KW-1185">Reference proteome</keyword>
<feature type="compositionally biased region" description="Basic and acidic residues" evidence="2">
    <location>
        <begin position="642"/>
        <end position="689"/>
    </location>
</feature>
<evidence type="ECO:0000313" key="4">
    <source>
        <dbReference type="EMBL" id="KAF9523871.1"/>
    </source>
</evidence>
<feature type="compositionally biased region" description="Basic and acidic residues" evidence="2">
    <location>
        <begin position="312"/>
        <end position="326"/>
    </location>
</feature>
<feature type="region of interest" description="Disordered" evidence="2">
    <location>
        <begin position="292"/>
        <end position="326"/>
    </location>
</feature>
<feature type="region of interest" description="Disordered" evidence="2">
    <location>
        <begin position="477"/>
        <end position="555"/>
    </location>
</feature>
<protein>
    <submittedName>
        <fullName evidence="4">KRI1-like family C-terminal-domain-containing protein</fullName>
    </submittedName>
</protein>
<feature type="compositionally biased region" description="Basic residues" evidence="2">
    <location>
        <begin position="690"/>
        <end position="702"/>
    </location>
</feature>
<evidence type="ECO:0000313" key="5">
    <source>
        <dbReference type="Proteomes" id="UP000807306"/>
    </source>
</evidence>
<dbReference type="InterPro" id="IPR024626">
    <property type="entry name" value="Kri1-like_C"/>
</dbReference>